<protein>
    <recommendedName>
        <fullName evidence="2">Prepilin type IV endopeptidase peptidase domain-containing protein</fullName>
    </recommendedName>
</protein>
<dbReference type="RefSeq" id="WP_271713938.1">
    <property type="nucleotide sequence ID" value="NZ_AP024169.1"/>
</dbReference>
<accession>A0A7R7EQ01</accession>
<feature type="transmembrane region" description="Helical" evidence="1">
    <location>
        <begin position="81"/>
        <end position="114"/>
    </location>
</feature>
<keyword evidence="1" id="KW-1133">Transmembrane helix</keyword>
<evidence type="ECO:0000313" key="4">
    <source>
        <dbReference type="Proteomes" id="UP000595897"/>
    </source>
</evidence>
<evidence type="ECO:0000256" key="1">
    <source>
        <dbReference type="SAM" id="Phobius"/>
    </source>
</evidence>
<reference evidence="3 4" key="1">
    <citation type="submission" date="2020-11" db="EMBL/GenBank/DDBJ databases">
        <title>Draft genome sequencing of a Lachnospiraceae strain isolated from anoxic soil subjected to BSD treatment.</title>
        <authorList>
            <person name="Uek A."/>
            <person name="Tonouchi A."/>
        </authorList>
    </citation>
    <scope>NUCLEOTIDE SEQUENCE [LARGE SCALE GENOMIC DNA]</scope>
    <source>
        <strain evidence="3 4">TB5</strain>
    </source>
</reference>
<evidence type="ECO:0000313" key="3">
    <source>
        <dbReference type="EMBL" id="BCN32940.1"/>
    </source>
</evidence>
<name>A0A7R7EQ01_9FIRM</name>
<gene>
    <name evidence="3" type="ORF">bsdtb5_42350</name>
</gene>
<dbReference type="AlphaFoldDB" id="A0A7R7EQ01"/>
<dbReference type="Proteomes" id="UP000595897">
    <property type="component" value="Chromosome"/>
</dbReference>
<keyword evidence="1" id="KW-0472">Membrane</keyword>
<feature type="transmembrane region" description="Helical" evidence="1">
    <location>
        <begin position="47"/>
        <end position="69"/>
    </location>
</feature>
<feature type="transmembrane region" description="Helical" evidence="1">
    <location>
        <begin position="153"/>
        <end position="169"/>
    </location>
</feature>
<dbReference type="Pfam" id="PF01478">
    <property type="entry name" value="Peptidase_A24"/>
    <property type="match status" value="1"/>
</dbReference>
<dbReference type="InterPro" id="IPR000045">
    <property type="entry name" value="Prepilin_IV_endopep_pep"/>
</dbReference>
<dbReference type="Gene3D" id="1.20.120.1220">
    <property type="match status" value="1"/>
</dbReference>
<evidence type="ECO:0000259" key="2">
    <source>
        <dbReference type="Pfam" id="PF01478"/>
    </source>
</evidence>
<proteinExistence type="predicted"/>
<dbReference type="EMBL" id="AP024169">
    <property type="protein sequence ID" value="BCN32940.1"/>
    <property type="molecule type" value="Genomic_DNA"/>
</dbReference>
<organism evidence="3 4">
    <name type="scientific">Anaeromicropila herbilytica</name>
    <dbReference type="NCBI Taxonomy" id="2785025"/>
    <lineage>
        <taxon>Bacteria</taxon>
        <taxon>Bacillati</taxon>
        <taxon>Bacillota</taxon>
        <taxon>Clostridia</taxon>
        <taxon>Lachnospirales</taxon>
        <taxon>Lachnospiraceae</taxon>
        <taxon>Anaeromicropila</taxon>
    </lineage>
</organism>
<keyword evidence="4" id="KW-1185">Reference proteome</keyword>
<dbReference type="GO" id="GO:0004190">
    <property type="term" value="F:aspartic-type endopeptidase activity"/>
    <property type="evidence" value="ECO:0007669"/>
    <property type="project" value="InterPro"/>
</dbReference>
<sequence>MHILKEGTLFILIFLAALEDLRTYKVNNNLIALGFLLGLFFNISSMGAYGVVLWFLGGITPIILLFLLYLFRMIGASDLKVFSIVGCFYGISFVIQSIIISFIIGAVISFLVLIQNRNIYSRFFYLFSYLVDSIKNQKICPYYISSIDGTKNVIPFIVAIMGGVIYTFAF</sequence>
<dbReference type="KEGG" id="ahb:bsdtb5_42350"/>
<keyword evidence="1" id="KW-0812">Transmembrane</keyword>
<feature type="domain" description="Prepilin type IV endopeptidase peptidase" evidence="2">
    <location>
        <begin position="9"/>
        <end position="109"/>
    </location>
</feature>
<dbReference type="GO" id="GO:0016020">
    <property type="term" value="C:membrane"/>
    <property type="evidence" value="ECO:0007669"/>
    <property type="project" value="InterPro"/>
</dbReference>